<keyword evidence="1" id="KW-1133">Transmembrane helix</keyword>
<keyword evidence="1" id="KW-0472">Membrane</keyword>
<dbReference type="EMBL" id="BRXE01000015">
    <property type="protein sequence ID" value="GLB82686.1"/>
    <property type="molecule type" value="Genomic_DNA"/>
</dbReference>
<keyword evidence="1" id="KW-0812">Transmembrane</keyword>
<dbReference type="InterPro" id="IPR025962">
    <property type="entry name" value="SdpI/YhfL"/>
</dbReference>
<evidence type="ECO:0000313" key="3">
    <source>
        <dbReference type="EMBL" id="GLD31001.1"/>
    </source>
</evidence>
<evidence type="ECO:0000256" key="1">
    <source>
        <dbReference type="SAM" id="Phobius"/>
    </source>
</evidence>
<sequence length="116" mass="11890">MTAMYLQFAALWLVPMLSITVIHCAASGLLPRNQIAGIRIPSVMASDTAWRAGHRAAIPVIWLTAPVALAGTVVAAMIPNPGLAGLPVLASCALSIAILIRSAVVANRAARRAGGA</sequence>
<organism evidence="3 4">
    <name type="scientific">Mycobacterium kiyosense</name>
    <dbReference type="NCBI Taxonomy" id="2871094"/>
    <lineage>
        <taxon>Bacteria</taxon>
        <taxon>Bacillati</taxon>
        <taxon>Actinomycetota</taxon>
        <taxon>Actinomycetes</taxon>
        <taxon>Mycobacteriales</taxon>
        <taxon>Mycobacteriaceae</taxon>
        <taxon>Mycobacterium</taxon>
    </lineage>
</organism>
<dbReference type="Proteomes" id="UP001064782">
    <property type="component" value="Unassembled WGS sequence"/>
</dbReference>
<dbReference type="Proteomes" id="UP001165663">
    <property type="component" value="Unassembled WGS sequence"/>
</dbReference>
<dbReference type="AlphaFoldDB" id="A0A9P3Q7D9"/>
<feature type="transmembrane region" description="Helical" evidence="1">
    <location>
        <begin position="60"/>
        <end position="78"/>
    </location>
</feature>
<evidence type="ECO:0000313" key="4">
    <source>
        <dbReference type="Proteomes" id="UP001064782"/>
    </source>
</evidence>
<accession>A0A9P3Q7D9</accession>
<keyword evidence="4" id="KW-1185">Reference proteome</keyword>
<evidence type="ECO:0000313" key="2">
    <source>
        <dbReference type="EMBL" id="GLB82686.1"/>
    </source>
</evidence>
<evidence type="ECO:0008006" key="5">
    <source>
        <dbReference type="Google" id="ProtNLM"/>
    </source>
</evidence>
<protein>
    <recommendedName>
        <fullName evidence="5">SdpI family protein</fullName>
    </recommendedName>
</protein>
<gene>
    <name evidence="3" type="ORF">Mkiyose1413_28840</name>
    <name evidence="2" type="ORF">SRL2020028_19420</name>
</gene>
<dbReference type="RefSeq" id="WP_309297862.1">
    <property type="nucleotide sequence ID" value="NZ_BRXE01000015.1"/>
</dbReference>
<dbReference type="EMBL" id="BRZI01000019">
    <property type="protein sequence ID" value="GLD31001.1"/>
    <property type="molecule type" value="Genomic_DNA"/>
</dbReference>
<feature type="transmembrane region" description="Helical" evidence="1">
    <location>
        <begin position="84"/>
        <end position="104"/>
    </location>
</feature>
<feature type="transmembrane region" description="Helical" evidence="1">
    <location>
        <begin position="6"/>
        <end position="30"/>
    </location>
</feature>
<name>A0A9P3Q7D9_9MYCO</name>
<dbReference type="Pfam" id="PF13630">
    <property type="entry name" value="SdpI"/>
    <property type="match status" value="1"/>
</dbReference>
<dbReference type="GeneID" id="83630193"/>
<proteinExistence type="predicted"/>
<comment type="caution">
    <text evidence="3">The sequence shown here is derived from an EMBL/GenBank/DDBJ whole genome shotgun (WGS) entry which is preliminary data.</text>
</comment>
<reference evidence="3" key="1">
    <citation type="submission" date="2022-08" db="EMBL/GenBank/DDBJ databases">
        <title>Mycobacterium kiyosense sp. nov., scotochromogenic slow-glowing species isolated from respiratory specimens.</title>
        <authorList>
            <person name="Fukano H."/>
            <person name="Kazumi Y."/>
            <person name="Sakagami N."/>
            <person name="Ato M."/>
            <person name="Mitarai S."/>
            <person name="Hoshino Y."/>
        </authorList>
    </citation>
    <scope>NUCLEOTIDE SEQUENCE</scope>
    <source>
        <strain evidence="3">1413</strain>
        <strain evidence="2">SRL2020-028</strain>
    </source>
</reference>